<dbReference type="EMBL" id="LBQC01000003">
    <property type="protein sequence ID" value="KKP73746.1"/>
    <property type="molecule type" value="Genomic_DNA"/>
</dbReference>
<dbReference type="STRING" id="1618478.UR68_C0003G0041"/>
<evidence type="ECO:0000313" key="1">
    <source>
        <dbReference type="EMBL" id="KKP73746.1"/>
    </source>
</evidence>
<gene>
    <name evidence="1" type="ORF">UR68_C0003G0041</name>
</gene>
<protein>
    <submittedName>
        <fullName evidence="1">Uncharacterized protein</fullName>
    </submittedName>
</protein>
<reference evidence="1 2" key="1">
    <citation type="journal article" date="2015" name="Nature">
        <title>rRNA introns, odd ribosomes, and small enigmatic genomes across a large radiation of phyla.</title>
        <authorList>
            <person name="Brown C.T."/>
            <person name="Hug L.A."/>
            <person name="Thomas B.C."/>
            <person name="Sharon I."/>
            <person name="Castelle C.J."/>
            <person name="Singh A."/>
            <person name="Wilkins M.J."/>
            <person name="Williams K.H."/>
            <person name="Banfield J.F."/>
        </authorList>
    </citation>
    <scope>NUCLEOTIDE SEQUENCE [LARGE SCALE GENOMIC DNA]</scope>
</reference>
<comment type="caution">
    <text evidence="1">The sequence shown here is derived from an EMBL/GenBank/DDBJ whole genome shotgun (WGS) entry which is preliminary data.</text>
</comment>
<proteinExistence type="predicted"/>
<evidence type="ECO:0000313" key="2">
    <source>
        <dbReference type="Proteomes" id="UP000034457"/>
    </source>
</evidence>
<name>A0A0G0CCE9_9BACT</name>
<organism evidence="1 2">
    <name type="scientific">Candidatus Roizmanbacteria bacterium GW2011_GWA2_35_19</name>
    <dbReference type="NCBI Taxonomy" id="1618478"/>
    <lineage>
        <taxon>Bacteria</taxon>
        <taxon>Candidatus Roizmaniibacteriota</taxon>
    </lineage>
</organism>
<dbReference type="AlphaFoldDB" id="A0A0G0CCE9"/>
<sequence length="232" mass="27161">MTRLIIKILSLILLVIISFYLGYRYGLLVNFSKTPVKPPLIIYKNLSIPTSIPYKELDTSNWKSYLNSELGFSLKYPENYYLRAFKQDPGLGDAYIVDIRSNKSIEIYGTKNNELQFYIFINDKTIEDRLDKYGYSDSSHNIPYETQYYLTRQSIGNESSIRWRTTGPSNTGSWLKSSNPKRPENNRFIENESAYEKIIFFHKNLKFTIIKAPADTLLQNEFEEIISSFELF</sequence>
<accession>A0A0G0CCE9</accession>
<dbReference type="Proteomes" id="UP000034457">
    <property type="component" value="Unassembled WGS sequence"/>
</dbReference>